<feature type="domain" description="AB hydrolase-1" evidence="2">
    <location>
        <begin position="63"/>
        <end position="163"/>
    </location>
</feature>
<accession>A0ABU2K7A5</accession>
<gene>
    <name evidence="3" type="ORF">RM425_09255</name>
</gene>
<protein>
    <submittedName>
        <fullName evidence="3">Alpha/beta hydrolase</fullName>
    </submittedName>
</protein>
<feature type="transmembrane region" description="Helical" evidence="1">
    <location>
        <begin position="12"/>
        <end position="29"/>
    </location>
</feature>
<keyword evidence="1" id="KW-0812">Transmembrane</keyword>
<dbReference type="PANTHER" id="PTHR43798:SF33">
    <property type="entry name" value="HYDROLASE, PUTATIVE (AFU_ORTHOLOGUE AFUA_2G14860)-RELATED"/>
    <property type="match status" value="1"/>
</dbReference>
<name>A0ABU2K7A5_9ACTN</name>
<sequence length="318" mass="33295">MTRTSVLRGNPVLGSGTFGLVAAGSWWALRHQRSQAVARWAPGGGRQRRAGPLHVRVLGSGEPVVLLLHGLAGAGNGFGAAYDNLAEAATVVVPDLLGFGGSMDVTGPTDARAHIAALDAALTALGLQDRPTIVAGHSMGGILSIRWAAAHSHRVKAVLTFGAPLYRNRAEADAHIGAIGPMEALLAGDGPLPRAACAWMCRHRSTAAWLAVAYRPDLPVPVARSGVKHTWDTYSGAMEGLIRDDGWLPALDALDRIPLTLAAGACDPVPVAGRAAELARARPALRSVVHPQADHELPLTHPGWCRQLISEALTTEPR</sequence>
<keyword evidence="3" id="KW-0378">Hydrolase</keyword>
<evidence type="ECO:0000256" key="1">
    <source>
        <dbReference type="SAM" id="Phobius"/>
    </source>
</evidence>
<evidence type="ECO:0000313" key="4">
    <source>
        <dbReference type="Proteomes" id="UP001183222"/>
    </source>
</evidence>
<dbReference type="Proteomes" id="UP001183222">
    <property type="component" value="Unassembled WGS sequence"/>
</dbReference>
<dbReference type="PANTHER" id="PTHR43798">
    <property type="entry name" value="MONOACYLGLYCEROL LIPASE"/>
    <property type="match status" value="1"/>
</dbReference>
<keyword evidence="1" id="KW-1133">Transmembrane helix</keyword>
<dbReference type="Pfam" id="PF00561">
    <property type="entry name" value="Abhydrolase_1"/>
    <property type="match status" value="1"/>
</dbReference>
<dbReference type="InterPro" id="IPR050266">
    <property type="entry name" value="AB_hydrolase_sf"/>
</dbReference>
<dbReference type="EMBL" id="JAVREI010000004">
    <property type="protein sequence ID" value="MDT0276085.1"/>
    <property type="molecule type" value="Genomic_DNA"/>
</dbReference>
<dbReference type="GO" id="GO:0016787">
    <property type="term" value="F:hydrolase activity"/>
    <property type="evidence" value="ECO:0007669"/>
    <property type="project" value="UniProtKB-KW"/>
</dbReference>
<keyword evidence="1" id="KW-0472">Membrane</keyword>
<dbReference type="Gene3D" id="3.40.50.1820">
    <property type="entry name" value="alpha/beta hydrolase"/>
    <property type="match status" value="1"/>
</dbReference>
<reference evidence="4" key="1">
    <citation type="submission" date="2023-07" db="EMBL/GenBank/DDBJ databases">
        <title>30 novel species of actinomycetes from the DSMZ collection.</title>
        <authorList>
            <person name="Nouioui I."/>
        </authorList>
    </citation>
    <scope>NUCLEOTIDE SEQUENCE [LARGE SCALE GENOMIC DNA]</scope>
    <source>
        <strain evidence="4">DSM 46792</strain>
    </source>
</reference>
<dbReference type="InterPro" id="IPR000073">
    <property type="entry name" value="AB_hydrolase_1"/>
</dbReference>
<proteinExistence type="predicted"/>
<dbReference type="SUPFAM" id="SSF53474">
    <property type="entry name" value="alpha/beta-Hydrolases"/>
    <property type="match status" value="1"/>
</dbReference>
<evidence type="ECO:0000259" key="2">
    <source>
        <dbReference type="Pfam" id="PF00561"/>
    </source>
</evidence>
<keyword evidence="4" id="KW-1185">Reference proteome</keyword>
<dbReference type="InterPro" id="IPR029058">
    <property type="entry name" value="AB_hydrolase_fold"/>
</dbReference>
<dbReference type="RefSeq" id="WP_311344906.1">
    <property type="nucleotide sequence ID" value="NZ_JAVREI010000004.1"/>
</dbReference>
<comment type="caution">
    <text evidence="3">The sequence shown here is derived from an EMBL/GenBank/DDBJ whole genome shotgun (WGS) entry which is preliminary data.</text>
</comment>
<evidence type="ECO:0000313" key="3">
    <source>
        <dbReference type="EMBL" id="MDT0276085.1"/>
    </source>
</evidence>
<organism evidence="3 4">
    <name type="scientific">Blastococcus goldschmidtiae</name>
    <dbReference type="NCBI Taxonomy" id="3075546"/>
    <lineage>
        <taxon>Bacteria</taxon>
        <taxon>Bacillati</taxon>
        <taxon>Actinomycetota</taxon>
        <taxon>Actinomycetes</taxon>
        <taxon>Geodermatophilales</taxon>
        <taxon>Geodermatophilaceae</taxon>
        <taxon>Blastococcus</taxon>
    </lineage>
</organism>